<reference evidence="2 3" key="1">
    <citation type="submission" date="2019-06" db="EMBL/GenBank/DDBJ databases">
        <title>Whole genome shotgun sequence of Streptomyces gardneri NBRC 12865.</title>
        <authorList>
            <person name="Hosoyama A."/>
            <person name="Uohara A."/>
            <person name="Ohji S."/>
            <person name="Ichikawa N."/>
        </authorList>
    </citation>
    <scope>NUCLEOTIDE SEQUENCE [LARGE SCALE GENOMIC DNA]</scope>
    <source>
        <strain evidence="2 3">NBRC 12865</strain>
    </source>
</reference>
<gene>
    <name evidence="2" type="ORF">SGA01_09150</name>
</gene>
<dbReference type="EMBL" id="BJMN01000006">
    <property type="protein sequence ID" value="GEB55310.1"/>
    <property type="molecule type" value="Genomic_DNA"/>
</dbReference>
<evidence type="ECO:0000313" key="3">
    <source>
        <dbReference type="Proteomes" id="UP000315226"/>
    </source>
</evidence>
<dbReference type="AlphaFoldDB" id="A0A4Y3RHK8"/>
<feature type="region of interest" description="Disordered" evidence="1">
    <location>
        <begin position="147"/>
        <end position="176"/>
    </location>
</feature>
<evidence type="ECO:0000313" key="2">
    <source>
        <dbReference type="EMBL" id="GEB55310.1"/>
    </source>
</evidence>
<keyword evidence="3" id="KW-1185">Reference proteome</keyword>
<proteinExistence type="predicted"/>
<name>A0A4Y3RHK8_9ACTN</name>
<dbReference type="Proteomes" id="UP000315226">
    <property type="component" value="Unassembled WGS sequence"/>
</dbReference>
<protein>
    <submittedName>
        <fullName evidence="2">Uncharacterized protein</fullName>
    </submittedName>
</protein>
<comment type="caution">
    <text evidence="2">The sequence shown here is derived from an EMBL/GenBank/DDBJ whole genome shotgun (WGS) entry which is preliminary data.</text>
</comment>
<accession>A0A4Y3RHK8</accession>
<sequence length="176" mass="18743">MTPILRRPHLDPPPPPDPAVATHHLGSGSGRRQATPAPGVLANEATKAERKITDAGQEAHLDRVKVRFRSVKCAGPKWVPRNDQAGVSDCSETAADLRLRKVGTTGFALYGGEDLNRAAWSVCLSAGTPHDLVVQLIDAAAGLAAPAQASATPRQRMPPSQQLPAPIRRPSPRRVR</sequence>
<evidence type="ECO:0000256" key="1">
    <source>
        <dbReference type="SAM" id="MobiDB-lite"/>
    </source>
</evidence>
<organism evidence="2 3">
    <name type="scientific">Streptomyces gardneri</name>
    <dbReference type="NCBI Taxonomy" id="66892"/>
    <lineage>
        <taxon>Bacteria</taxon>
        <taxon>Bacillati</taxon>
        <taxon>Actinomycetota</taxon>
        <taxon>Actinomycetes</taxon>
        <taxon>Kitasatosporales</taxon>
        <taxon>Streptomycetaceae</taxon>
        <taxon>Streptomyces</taxon>
    </lineage>
</organism>
<feature type="region of interest" description="Disordered" evidence="1">
    <location>
        <begin position="1"/>
        <end position="43"/>
    </location>
</feature>